<dbReference type="SUPFAM" id="SSF46785">
    <property type="entry name" value="Winged helix' DNA-binding domain"/>
    <property type="match status" value="1"/>
</dbReference>
<dbReference type="EMBL" id="CABPRZ010000007">
    <property type="protein sequence ID" value="VVE01996.1"/>
    <property type="molecule type" value="Genomic_DNA"/>
</dbReference>
<keyword evidence="3" id="KW-1185">Reference proteome</keyword>
<sequence length="125" mass="13520">MSVERAPGAPVGYDLRIRIRDGETPVFGPGKLALLREIERTGSISAAARELGMSYRRAWLLVDAMNHAFREPLVARHIGGAAGGGAALTPLGQSMASQYEALISEMHEWLDDRIETFANVIKSSA</sequence>
<reference evidence="2 3" key="1">
    <citation type="submission" date="2019-08" db="EMBL/GenBank/DDBJ databases">
        <authorList>
            <person name="Peeters C."/>
        </authorList>
    </citation>
    <scope>NUCLEOTIDE SEQUENCE [LARGE SCALE GENOMIC DNA]</scope>
    <source>
        <strain evidence="2 3">LMG 30175</strain>
    </source>
</reference>
<organism evidence="2 3">
    <name type="scientific">Pandoraea terrae</name>
    <dbReference type="NCBI Taxonomy" id="1537710"/>
    <lineage>
        <taxon>Bacteria</taxon>
        <taxon>Pseudomonadati</taxon>
        <taxon>Pseudomonadota</taxon>
        <taxon>Betaproteobacteria</taxon>
        <taxon>Burkholderiales</taxon>
        <taxon>Burkholderiaceae</taxon>
        <taxon>Pandoraea</taxon>
    </lineage>
</organism>
<dbReference type="GO" id="GO:0003700">
    <property type="term" value="F:DNA-binding transcription factor activity"/>
    <property type="evidence" value="ECO:0007669"/>
    <property type="project" value="InterPro"/>
</dbReference>
<protein>
    <submittedName>
        <fullName evidence="2">Molybdenum-pterin-binding protein MopB</fullName>
    </submittedName>
</protein>
<dbReference type="PANTHER" id="PTHR30432:SF1">
    <property type="entry name" value="DNA-BINDING TRANSCRIPTIONAL DUAL REGULATOR MODE"/>
    <property type="match status" value="1"/>
</dbReference>
<gene>
    <name evidence="2" type="primary">mopB</name>
    <name evidence="2" type="ORF">PTE30175_02111</name>
</gene>
<dbReference type="Proteomes" id="UP000414233">
    <property type="component" value="Unassembled WGS sequence"/>
</dbReference>
<name>A0A5E4UPX7_9BURK</name>
<dbReference type="InterPro" id="IPR000847">
    <property type="entry name" value="LysR_HTH_N"/>
</dbReference>
<evidence type="ECO:0000259" key="1">
    <source>
        <dbReference type="Pfam" id="PF00126"/>
    </source>
</evidence>
<dbReference type="PANTHER" id="PTHR30432">
    <property type="entry name" value="TRANSCRIPTIONAL REGULATOR MODE"/>
    <property type="match status" value="1"/>
</dbReference>
<dbReference type="Pfam" id="PF00126">
    <property type="entry name" value="HTH_1"/>
    <property type="match status" value="1"/>
</dbReference>
<dbReference type="Gene3D" id="1.10.10.10">
    <property type="entry name" value="Winged helix-like DNA-binding domain superfamily/Winged helix DNA-binding domain"/>
    <property type="match status" value="1"/>
</dbReference>
<evidence type="ECO:0000313" key="3">
    <source>
        <dbReference type="Proteomes" id="UP000414233"/>
    </source>
</evidence>
<proteinExistence type="predicted"/>
<dbReference type="InterPro" id="IPR051815">
    <property type="entry name" value="Molybdate_resp_trans_reg"/>
</dbReference>
<feature type="domain" description="HTH lysR-type" evidence="1">
    <location>
        <begin position="32"/>
        <end position="93"/>
    </location>
</feature>
<dbReference type="RefSeq" id="WP_150697008.1">
    <property type="nucleotide sequence ID" value="NZ_CABPRZ010000007.1"/>
</dbReference>
<dbReference type="InterPro" id="IPR036390">
    <property type="entry name" value="WH_DNA-bd_sf"/>
</dbReference>
<evidence type="ECO:0000313" key="2">
    <source>
        <dbReference type="EMBL" id="VVE01996.1"/>
    </source>
</evidence>
<dbReference type="OrthoDB" id="9805928at2"/>
<dbReference type="InterPro" id="IPR036388">
    <property type="entry name" value="WH-like_DNA-bd_sf"/>
</dbReference>
<accession>A0A5E4UPX7</accession>
<dbReference type="AlphaFoldDB" id="A0A5E4UPX7"/>